<name>A0A8C8RVP1_9SAUR</name>
<dbReference type="GO" id="GO:0000981">
    <property type="term" value="F:DNA-binding transcription factor activity, RNA polymerase II-specific"/>
    <property type="evidence" value="ECO:0007669"/>
    <property type="project" value="TreeGrafter"/>
</dbReference>
<evidence type="ECO:0000256" key="6">
    <source>
        <dbReference type="ARBA" id="ARBA00023242"/>
    </source>
</evidence>
<comment type="subcellular location">
    <subcellularLocation>
        <location evidence="1">Nucleus</location>
    </subcellularLocation>
</comment>
<sequence>MGSAKPLIVPWLREKLDRGFYPGVTWLDEARTQFRVPWKHGLRQDASSDDFQLFRDWAIDSGSYRPGQDAPAPSVWKRNFRSALNRKPGIRVLWDRSSDSADPHKVYEILPEGVQAGAAEASAVAVAGAKADVSSHCPERSGDSFSCSQDDDLDASLNTLVLSSPEEGVLCPALGLGGPCITDGTTGGDFSPLAQQIPSPQEQLLFSNVLITDFEVRVHYRGHLVQQMLVTNPRGFRLVPPNSSPSPSPELMDVVLPETGTLLDRLQASYTTRLLQGLGAGVLLRAEGPTLCATRCGRLHTYWGRTETPRLGAEGGELPKEGYTPLYDLQRFIRELICFMEGKGGSPTYELWLCLGEAWPDTERSWKKKLIMVQVVPTALRTLHQLSQAGGASSLRNEELDLRFSDSLGEAGLLGALREWKERMESQPFG</sequence>
<evidence type="ECO:0000256" key="5">
    <source>
        <dbReference type="ARBA" id="ARBA00023163"/>
    </source>
</evidence>
<feature type="domain" description="IRF tryptophan pentad repeat" evidence="7">
    <location>
        <begin position="5"/>
        <end position="111"/>
    </location>
</feature>
<keyword evidence="5" id="KW-0804">Transcription</keyword>
<dbReference type="GO" id="GO:0005634">
    <property type="term" value="C:nucleus"/>
    <property type="evidence" value="ECO:0007669"/>
    <property type="project" value="UniProtKB-SubCell"/>
</dbReference>
<organism evidence="8 9">
    <name type="scientific">Pelusios castaneus</name>
    <name type="common">West African mud turtle</name>
    <dbReference type="NCBI Taxonomy" id="367368"/>
    <lineage>
        <taxon>Eukaryota</taxon>
        <taxon>Metazoa</taxon>
        <taxon>Chordata</taxon>
        <taxon>Craniata</taxon>
        <taxon>Vertebrata</taxon>
        <taxon>Euteleostomi</taxon>
        <taxon>Archelosauria</taxon>
        <taxon>Testudinata</taxon>
        <taxon>Testudines</taxon>
        <taxon>Pleurodira</taxon>
        <taxon>Pelomedusidae</taxon>
        <taxon>Pelusios</taxon>
    </lineage>
</organism>
<dbReference type="Ensembl" id="ENSPCET00000011556.1">
    <property type="protein sequence ID" value="ENSPCEP00000011188.1"/>
    <property type="gene ID" value="ENSPCEG00000008857.1"/>
</dbReference>
<dbReference type="InterPro" id="IPR001346">
    <property type="entry name" value="Interferon_reg_fact_DNA-bd_dom"/>
</dbReference>
<dbReference type="InterPro" id="IPR019471">
    <property type="entry name" value="Interferon_reg_factor-3"/>
</dbReference>
<dbReference type="Proteomes" id="UP000694393">
    <property type="component" value="Unplaced"/>
</dbReference>
<dbReference type="PROSITE" id="PS51507">
    <property type="entry name" value="IRF_2"/>
    <property type="match status" value="1"/>
</dbReference>
<dbReference type="Pfam" id="PF00605">
    <property type="entry name" value="IRF"/>
    <property type="match status" value="1"/>
</dbReference>
<evidence type="ECO:0000313" key="8">
    <source>
        <dbReference type="Ensembl" id="ENSPCEP00000011188.1"/>
    </source>
</evidence>
<dbReference type="PRINTS" id="PR00267">
    <property type="entry name" value="INTFRNREGFCT"/>
</dbReference>
<dbReference type="AlphaFoldDB" id="A0A8C8RVP1"/>
<dbReference type="SUPFAM" id="SSF49879">
    <property type="entry name" value="SMAD/FHA domain"/>
    <property type="match status" value="1"/>
</dbReference>
<dbReference type="GO" id="GO:0000978">
    <property type="term" value="F:RNA polymerase II cis-regulatory region sequence-specific DNA binding"/>
    <property type="evidence" value="ECO:0007669"/>
    <property type="project" value="TreeGrafter"/>
</dbReference>
<dbReference type="PROSITE" id="PS00601">
    <property type="entry name" value="IRF_1"/>
    <property type="match status" value="1"/>
</dbReference>
<reference evidence="8" key="1">
    <citation type="submission" date="2025-08" db="UniProtKB">
        <authorList>
            <consortium name="Ensembl"/>
        </authorList>
    </citation>
    <scope>IDENTIFICATION</scope>
</reference>
<evidence type="ECO:0000256" key="4">
    <source>
        <dbReference type="ARBA" id="ARBA00023159"/>
    </source>
</evidence>
<proteinExistence type="predicted"/>
<dbReference type="SUPFAM" id="SSF46785">
    <property type="entry name" value="Winged helix' DNA-binding domain"/>
    <property type="match status" value="1"/>
</dbReference>
<dbReference type="FunFam" id="1.10.10.10:FF:000041">
    <property type="entry name" value="Interferon regulatory factor 4"/>
    <property type="match status" value="1"/>
</dbReference>
<dbReference type="InterPro" id="IPR036388">
    <property type="entry name" value="WH-like_DNA-bd_sf"/>
</dbReference>
<keyword evidence="4" id="KW-0010">Activator</keyword>
<dbReference type="PANTHER" id="PTHR11949">
    <property type="entry name" value="INTERFERON REGULATORY FACTOR"/>
    <property type="match status" value="1"/>
</dbReference>
<accession>A0A8C8RVP1</accession>
<evidence type="ECO:0000313" key="9">
    <source>
        <dbReference type="Proteomes" id="UP000694393"/>
    </source>
</evidence>
<reference evidence="8" key="2">
    <citation type="submission" date="2025-09" db="UniProtKB">
        <authorList>
            <consortium name="Ensembl"/>
        </authorList>
    </citation>
    <scope>IDENTIFICATION</scope>
</reference>
<dbReference type="Gene3D" id="1.10.10.10">
    <property type="entry name" value="Winged helix-like DNA-binding domain superfamily/Winged helix DNA-binding domain"/>
    <property type="match status" value="1"/>
</dbReference>
<dbReference type="PANTHER" id="PTHR11949:SF1">
    <property type="entry name" value="INTERFERON REGULATORY FACTOR 3"/>
    <property type="match status" value="1"/>
</dbReference>
<dbReference type="CDD" id="cd00103">
    <property type="entry name" value="IRF"/>
    <property type="match status" value="1"/>
</dbReference>
<dbReference type="InterPro" id="IPR008984">
    <property type="entry name" value="SMAD_FHA_dom_sf"/>
</dbReference>
<dbReference type="Gene3D" id="2.60.200.10">
    <property type="match status" value="1"/>
</dbReference>
<keyword evidence="2" id="KW-0805">Transcription regulation</keyword>
<evidence type="ECO:0000256" key="2">
    <source>
        <dbReference type="ARBA" id="ARBA00023015"/>
    </source>
</evidence>
<keyword evidence="9" id="KW-1185">Reference proteome</keyword>
<dbReference type="SMART" id="SM01243">
    <property type="entry name" value="IRF-3"/>
    <property type="match status" value="1"/>
</dbReference>
<dbReference type="GO" id="GO:0045944">
    <property type="term" value="P:positive regulation of transcription by RNA polymerase II"/>
    <property type="evidence" value="ECO:0007669"/>
    <property type="project" value="UniProtKB-ARBA"/>
</dbReference>
<protein>
    <submittedName>
        <fullName evidence="8">Interferon regulatory factor 3</fullName>
    </submittedName>
</protein>
<evidence type="ECO:0000256" key="1">
    <source>
        <dbReference type="ARBA" id="ARBA00004123"/>
    </source>
</evidence>
<dbReference type="GO" id="GO:0002376">
    <property type="term" value="P:immune system process"/>
    <property type="evidence" value="ECO:0007669"/>
    <property type="project" value="TreeGrafter"/>
</dbReference>
<dbReference type="Pfam" id="PF10401">
    <property type="entry name" value="IRF-3"/>
    <property type="match status" value="1"/>
</dbReference>
<evidence type="ECO:0000259" key="7">
    <source>
        <dbReference type="PROSITE" id="PS51507"/>
    </source>
</evidence>
<keyword evidence="6" id="KW-0539">Nucleus</keyword>
<dbReference type="InterPro" id="IPR019817">
    <property type="entry name" value="Interferon_reg_fac_CS"/>
</dbReference>
<dbReference type="InterPro" id="IPR036390">
    <property type="entry name" value="WH_DNA-bd_sf"/>
</dbReference>
<dbReference type="InterPro" id="IPR017855">
    <property type="entry name" value="SMAD-like_dom_sf"/>
</dbReference>
<keyword evidence="3" id="KW-0238">DNA-binding</keyword>
<evidence type="ECO:0000256" key="3">
    <source>
        <dbReference type="ARBA" id="ARBA00023125"/>
    </source>
</evidence>
<dbReference type="SMART" id="SM00348">
    <property type="entry name" value="IRF"/>
    <property type="match status" value="1"/>
</dbReference>